<protein>
    <submittedName>
        <fullName evidence="9">Leucine rich repeat, Ig-like and transmembrane domains 2</fullName>
    </submittedName>
</protein>
<evidence type="ECO:0000256" key="1">
    <source>
        <dbReference type="ARBA" id="ARBA00022614"/>
    </source>
</evidence>
<name>A0A8D0ZTC1_PIG</name>
<dbReference type="InterPro" id="IPR003591">
    <property type="entry name" value="Leu-rich_rpt_typical-subtyp"/>
</dbReference>
<keyword evidence="2 7" id="KW-0732">Signal</keyword>
<dbReference type="InterPro" id="IPR000372">
    <property type="entry name" value="LRRNT"/>
</dbReference>
<dbReference type="Ensembl" id="ENSSSCT00045015052.1">
    <property type="protein sequence ID" value="ENSSSCP00045010450.1"/>
    <property type="gene ID" value="ENSSSCG00045008898.1"/>
</dbReference>
<keyword evidence="5" id="KW-0393">Immunoglobulin domain</keyword>
<dbReference type="SUPFAM" id="SSF48726">
    <property type="entry name" value="Immunoglobulin"/>
    <property type="match status" value="1"/>
</dbReference>
<dbReference type="InterPro" id="IPR050467">
    <property type="entry name" value="LRFN"/>
</dbReference>
<evidence type="ECO:0000256" key="4">
    <source>
        <dbReference type="ARBA" id="ARBA00023157"/>
    </source>
</evidence>
<organism evidence="9 11">
    <name type="scientific">Sus scrofa</name>
    <name type="common">Pig</name>
    <dbReference type="NCBI Taxonomy" id="9823"/>
    <lineage>
        <taxon>Eukaryota</taxon>
        <taxon>Metazoa</taxon>
        <taxon>Chordata</taxon>
        <taxon>Craniata</taxon>
        <taxon>Vertebrata</taxon>
        <taxon>Euteleostomi</taxon>
        <taxon>Mammalia</taxon>
        <taxon>Eutheria</taxon>
        <taxon>Laurasiatheria</taxon>
        <taxon>Artiodactyla</taxon>
        <taxon>Suina</taxon>
        <taxon>Suidae</taxon>
        <taxon>Sus</taxon>
    </lineage>
</organism>
<dbReference type="PANTHER" id="PTHR45842:SF14">
    <property type="entry name" value="LEUCINE-RICH REPEAT, IMMUNOGLOBULIN-LIKE DOMAIN AND TRANSMEMBRANE DOMAIN-CONTAINING PROTEIN 2"/>
    <property type="match status" value="1"/>
</dbReference>
<keyword evidence="4" id="KW-1015">Disulfide bond</keyword>
<evidence type="ECO:0000313" key="9">
    <source>
        <dbReference type="Ensembl" id="ENSSSCP00035021262.1"/>
    </source>
</evidence>
<dbReference type="InterPro" id="IPR000483">
    <property type="entry name" value="Cys-rich_flank_reg_C"/>
</dbReference>
<evidence type="ECO:0000313" key="11">
    <source>
        <dbReference type="Proteomes" id="UP000694720"/>
    </source>
</evidence>
<feature type="chain" id="PRO_5044685457" evidence="7">
    <location>
        <begin position="21"/>
        <end position="566"/>
    </location>
</feature>
<evidence type="ECO:0000256" key="5">
    <source>
        <dbReference type="ARBA" id="ARBA00023319"/>
    </source>
</evidence>
<dbReference type="Pfam" id="PF13855">
    <property type="entry name" value="LRR_8"/>
    <property type="match status" value="1"/>
</dbReference>
<dbReference type="InterPro" id="IPR007110">
    <property type="entry name" value="Ig-like_dom"/>
</dbReference>
<dbReference type="FunFam" id="2.60.40.10:FF:000032">
    <property type="entry name" value="palladin isoform X1"/>
    <property type="match status" value="1"/>
</dbReference>
<keyword evidence="6" id="KW-1133">Transmembrane helix</keyword>
<dbReference type="Pfam" id="PF13927">
    <property type="entry name" value="Ig_3"/>
    <property type="match status" value="1"/>
</dbReference>
<dbReference type="SUPFAM" id="SSF52058">
    <property type="entry name" value="L domain-like"/>
    <property type="match status" value="1"/>
</dbReference>
<dbReference type="Proteomes" id="UP000694727">
    <property type="component" value="Unplaced"/>
</dbReference>
<evidence type="ECO:0000313" key="10">
    <source>
        <dbReference type="Ensembl" id="ENSSSCP00055029052.1"/>
    </source>
</evidence>
<evidence type="ECO:0000259" key="8">
    <source>
        <dbReference type="PROSITE" id="PS50835"/>
    </source>
</evidence>
<evidence type="ECO:0000256" key="7">
    <source>
        <dbReference type="SAM" id="SignalP"/>
    </source>
</evidence>
<feature type="domain" description="Ig-like" evidence="8">
    <location>
        <begin position="253"/>
        <end position="341"/>
    </location>
</feature>
<dbReference type="InterPro" id="IPR001611">
    <property type="entry name" value="Leu-rich_rpt"/>
</dbReference>
<dbReference type="InterPro" id="IPR003598">
    <property type="entry name" value="Ig_sub2"/>
</dbReference>
<dbReference type="SMR" id="A0A8D0ZTC1"/>
<evidence type="ECO:0000256" key="6">
    <source>
        <dbReference type="SAM" id="Phobius"/>
    </source>
</evidence>
<dbReference type="PROSITE" id="PS50835">
    <property type="entry name" value="IG_LIKE"/>
    <property type="match status" value="1"/>
</dbReference>
<keyword evidence="6" id="KW-0812">Transmembrane</keyword>
<dbReference type="Proteomes" id="UP000694728">
    <property type="component" value="Unplaced"/>
</dbReference>
<dbReference type="Ensembl" id="ENSSSCT00025001316.1">
    <property type="protein sequence ID" value="ENSSSCP00025000370.1"/>
    <property type="gene ID" value="ENSSSCG00025001091.1"/>
</dbReference>
<dbReference type="Ensembl" id="ENSSSCT00055036564.1">
    <property type="protein sequence ID" value="ENSSSCP00055029052.1"/>
    <property type="gene ID" value="ENSSSCG00055018625.1"/>
</dbReference>
<dbReference type="PROSITE" id="PS51450">
    <property type="entry name" value="LRR"/>
    <property type="match status" value="2"/>
</dbReference>
<dbReference type="InterPro" id="IPR003599">
    <property type="entry name" value="Ig_sub"/>
</dbReference>
<keyword evidence="1" id="KW-0433">Leucine-rich repeat</keyword>
<sequence length="566" mass="63119">MASVSHYFLLVLVFLDSHAAQPSCLPGCTCSEESFGRTLQCMSISLGTIPRNLPEEFKQVRIENSPLFELPQGSFINMSTLEYLWLNFNNVTVIHLGALEHLSELKELRLEGNKLRSVPWTAFRATPLLRVLDLKHNRIDVLPELALQFLVNLTYLDLSSNRLTVVSKSVFLNWPAYQKRWQPGCGAEILSSMVLALHNNPWLCDCRLRGLIQFVKSIRLPVILVNPYLLCRGPLSKAGHLFHETELSICMKPQISTSSANVSIQIGQNVTLRCLAKASPSPTISWTYPLSTWREFDVLTSSPAEDAALSELVIPAAHLIDRGNYTCVASNSIGRSTLVISLHVQPIQTLPAPHSLFSPSEGNAYVDLRVVQQTVRGILLEWFAVDVTPEKWFTLYIASDEALRKEVVHMGPGINTYAVDDLLPGTKYEACLSLGGQPPRQGRCVVFVTGRDHSGLEGRERLLHTTVILCIVLLAVPVGAYVWAAQAPCSCREWGLPLCAHRKRAPRCPLAIPQHMDRSYTDNTAVCEEGLEHRDAEGEGDSWIRFRCATMGTPWTLINVILYVYI</sequence>
<dbReference type="SMART" id="SM00408">
    <property type="entry name" value="IGc2"/>
    <property type="match status" value="1"/>
</dbReference>
<dbReference type="Proteomes" id="UP000694724">
    <property type="component" value="Unplaced"/>
</dbReference>
<feature type="signal peptide" evidence="7">
    <location>
        <begin position="1"/>
        <end position="20"/>
    </location>
</feature>
<dbReference type="Gene3D" id="2.60.40.10">
    <property type="entry name" value="Immunoglobulins"/>
    <property type="match status" value="1"/>
</dbReference>
<dbReference type="AlphaFoldDB" id="A0A8D0ZTC1"/>
<keyword evidence="3" id="KW-0677">Repeat</keyword>
<accession>A0A8D0ZTC1</accession>
<dbReference type="SMART" id="SM00013">
    <property type="entry name" value="LRRNT"/>
    <property type="match status" value="1"/>
</dbReference>
<evidence type="ECO:0000256" key="3">
    <source>
        <dbReference type="ARBA" id="ARBA00022737"/>
    </source>
</evidence>
<dbReference type="Ensembl" id="ENSSSCT00035052853.1">
    <property type="protein sequence ID" value="ENSSSCP00035021262.1"/>
    <property type="gene ID" value="ENSSSCG00035039802.1"/>
</dbReference>
<dbReference type="SMART" id="SM00082">
    <property type="entry name" value="LRRCT"/>
    <property type="match status" value="1"/>
</dbReference>
<dbReference type="Gene3D" id="3.80.10.10">
    <property type="entry name" value="Ribonuclease Inhibitor"/>
    <property type="match status" value="1"/>
</dbReference>
<dbReference type="InterPro" id="IPR032675">
    <property type="entry name" value="LRR_dom_sf"/>
</dbReference>
<evidence type="ECO:0000256" key="2">
    <source>
        <dbReference type="ARBA" id="ARBA00022729"/>
    </source>
</evidence>
<dbReference type="PANTHER" id="PTHR45842">
    <property type="entry name" value="SYNAPTIC ADHESION-LIKE MOLECULE SALM"/>
    <property type="match status" value="1"/>
</dbReference>
<gene>
    <name evidence="10" type="primary">LRIT2</name>
</gene>
<dbReference type="InterPro" id="IPR013783">
    <property type="entry name" value="Ig-like_fold"/>
</dbReference>
<feature type="transmembrane region" description="Helical" evidence="6">
    <location>
        <begin position="462"/>
        <end position="484"/>
    </location>
</feature>
<reference evidence="9" key="1">
    <citation type="submission" date="2025-05" db="UniProtKB">
        <authorList>
            <consortium name="Ensembl"/>
        </authorList>
    </citation>
    <scope>IDENTIFICATION</scope>
</reference>
<dbReference type="SMART" id="SM00409">
    <property type="entry name" value="IG"/>
    <property type="match status" value="1"/>
</dbReference>
<proteinExistence type="predicted"/>
<dbReference type="SMART" id="SM00369">
    <property type="entry name" value="LRR_TYP"/>
    <property type="match status" value="4"/>
</dbReference>
<dbReference type="Proteomes" id="UP000694720">
    <property type="component" value="Unplaced"/>
</dbReference>
<keyword evidence="6" id="KW-0472">Membrane</keyword>
<dbReference type="InterPro" id="IPR036179">
    <property type="entry name" value="Ig-like_dom_sf"/>
</dbReference>